<dbReference type="GeneID" id="81585823"/>
<reference evidence="2" key="1">
    <citation type="journal article" date="2023" name="IMA Fungus">
        <title>Comparative genomic study of the Penicillium genus elucidates a diverse pangenome and 15 lateral gene transfer events.</title>
        <authorList>
            <person name="Petersen C."/>
            <person name="Sorensen T."/>
            <person name="Nielsen M.R."/>
            <person name="Sondergaard T.E."/>
            <person name="Sorensen J.L."/>
            <person name="Fitzpatrick D.A."/>
            <person name="Frisvad J.C."/>
            <person name="Nielsen K.L."/>
        </authorList>
    </citation>
    <scope>NUCLEOTIDE SEQUENCE</scope>
    <source>
        <strain evidence="2">IBT 12815</strain>
    </source>
</reference>
<organism evidence="2 3">
    <name type="scientific">Penicillium hordei</name>
    <dbReference type="NCBI Taxonomy" id="40994"/>
    <lineage>
        <taxon>Eukaryota</taxon>
        <taxon>Fungi</taxon>
        <taxon>Dikarya</taxon>
        <taxon>Ascomycota</taxon>
        <taxon>Pezizomycotina</taxon>
        <taxon>Eurotiomycetes</taxon>
        <taxon>Eurotiomycetidae</taxon>
        <taxon>Eurotiales</taxon>
        <taxon>Aspergillaceae</taxon>
        <taxon>Penicillium</taxon>
    </lineage>
</organism>
<dbReference type="Proteomes" id="UP001213799">
    <property type="component" value="Unassembled WGS sequence"/>
</dbReference>
<sequence>MNGNTEIPSNLGNTQCASKRGADWRPWALRVGLGGGPMGDTADPTGPVNGTSTVNAKTFRGPHGK</sequence>
<accession>A0AAD6H676</accession>
<dbReference type="RefSeq" id="XP_056755329.1">
    <property type="nucleotide sequence ID" value="XM_056895581.1"/>
</dbReference>
<keyword evidence="3" id="KW-1185">Reference proteome</keyword>
<dbReference type="EMBL" id="JAQJAE010000002">
    <property type="protein sequence ID" value="KAJ5607905.1"/>
    <property type="molecule type" value="Genomic_DNA"/>
</dbReference>
<evidence type="ECO:0000313" key="3">
    <source>
        <dbReference type="Proteomes" id="UP001213799"/>
    </source>
</evidence>
<feature type="region of interest" description="Disordered" evidence="1">
    <location>
        <begin position="32"/>
        <end position="65"/>
    </location>
</feature>
<name>A0AAD6H676_9EURO</name>
<protein>
    <submittedName>
        <fullName evidence="2">Uncharacterized protein</fullName>
    </submittedName>
</protein>
<dbReference type="AlphaFoldDB" id="A0AAD6H676"/>
<evidence type="ECO:0000256" key="1">
    <source>
        <dbReference type="SAM" id="MobiDB-lite"/>
    </source>
</evidence>
<comment type="caution">
    <text evidence="2">The sequence shown here is derived from an EMBL/GenBank/DDBJ whole genome shotgun (WGS) entry which is preliminary data.</text>
</comment>
<gene>
    <name evidence="2" type="ORF">N7537_004524</name>
</gene>
<reference evidence="2" key="2">
    <citation type="submission" date="2023-01" db="EMBL/GenBank/DDBJ databases">
        <authorList>
            <person name="Petersen C."/>
        </authorList>
    </citation>
    <scope>NUCLEOTIDE SEQUENCE</scope>
    <source>
        <strain evidence="2">IBT 12815</strain>
    </source>
</reference>
<proteinExistence type="predicted"/>
<evidence type="ECO:0000313" key="2">
    <source>
        <dbReference type="EMBL" id="KAJ5607905.1"/>
    </source>
</evidence>